<organism evidence="4 5">
    <name type="scientific">Persicimonas caeni</name>
    <dbReference type="NCBI Taxonomy" id="2292766"/>
    <lineage>
        <taxon>Bacteria</taxon>
        <taxon>Deltaproteobacteria</taxon>
        <taxon>Bradymonadales</taxon>
        <taxon>Bradymonadaceae</taxon>
        <taxon>Persicimonas</taxon>
    </lineage>
</organism>
<accession>A0A5B8Y0B2</accession>
<evidence type="ECO:0008006" key="6">
    <source>
        <dbReference type="Google" id="ProtNLM"/>
    </source>
</evidence>
<keyword evidence="5" id="KW-1185">Reference proteome</keyword>
<dbReference type="Proteomes" id="UP000315995">
    <property type="component" value="Chromosome"/>
</dbReference>
<dbReference type="EMBL" id="CP041186">
    <property type="protein sequence ID" value="QDG49367.1"/>
    <property type="molecule type" value="Genomic_DNA"/>
</dbReference>
<dbReference type="RefSeq" id="WP_141195865.1">
    <property type="nucleotide sequence ID" value="NZ_CP041186.1"/>
</dbReference>
<dbReference type="SUPFAM" id="SSF82171">
    <property type="entry name" value="DPP6 N-terminal domain-like"/>
    <property type="match status" value="1"/>
</dbReference>
<evidence type="ECO:0000256" key="1">
    <source>
        <dbReference type="ARBA" id="ARBA00009820"/>
    </source>
</evidence>
<dbReference type="Pfam" id="PF07676">
    <property type="entry name" value="PD40"/>
    <property type="match status" value="3"/>
</dbReference>
<feature type="chain" id="PRO_5030106081" description="Translocation protein TolB" evidence="3">
    <location>
        <begin position="24"/>
        <end position="459"/>
    </location>
</feature>
<dbReference type="OrthoDB" id="9815657at2"/>
<dbReference type="PANTHER" id="PTHR36842:SF1">
    <property type="entry name" value="PROTEIN TOLB"/>
    <property type="match status" value="1"/>
</dbReference>
<comment type="similarity">
    <text evidence="1">Belongs to the TolB family.</text>
</comment>
<evidence type="ECO:0000256" key="3">
    <source>
        <dbReference type="SAM" id="SignalP"/>
    </source>
</evidence>
<gene>
    <name evidence="4" type="ORF">FIV42_01035</name>
</gene>
<sequence length="459" mass="49016">MNHHTISFVLLGVLFCLPSGASAESPALQRLSQAGDEMPGDEVPGDEVPGDGPSIYPTVSADGTTVAFMSQATNLVDVKLYDDEVPKHLHIFTRDLATGVVGLASRAADGTPANAHAMYPDLSADGRLLVFASRASNLVDGTEGKAWRVYVKNLETGAVQLISHPNKEMRVFWPRISDNSDYVTFLTHSAEDLGAPAQIYRHHLPTGELQPVSSSKDGAPGDGDSRYAELSANGRYVVFESQSTNLADVATPHGGVFVKDMQTGAVELVAARSPGAGFEKCRPSVSADGRRVVFYARTTVRTPDALPGVWQVAVKDLDTDEMRLASTNVKGEPANARSHGATLSADGRYVAFQSDASNLPGPGRVRRSPFYLKDLKTGKVVRISPHVPRKEGEPLGSSGVNHGFASLSADGSKVVFHSDAPIDSDSRQAQVYLFESQCSPKHATMRLKCNDFGSKRGVA</sequence>
<protein>
    <recommendedName>
        <fullName evidence="6">Translocation protein TolB</fullName>
    </recommendedName>
</protein>
<evidence type="ECO:0000313" key="5">
    <source>
        <dbReference type="Proteomes" id="UP000315995"/>
    </source>
</evidence>
<reference evidence="4 5" key="1">
    <citation type="submission" date="2019-06" db="EMBL/GenBank/DDBJ databases">
        <title>Persicimonas caeni gen. nov., sp. nov., a predatory bacterium isolated from solar saltern.</title>
        <authorList>
            <person name="Wang S."/>
        </authorList>
    </citation>
    <scope>NUCLEOTIDE SEQUENCE [LARGE SCALE GENOMIC DNA]</scope>
    <source>
        <strain evidence="4 5">YN101</strain>
    </source>
</reference>
<dbReference type="AlphaFoldDB" id="A0A4Y6PMW5"/>
<feature type="region of interest" description="Disordered" evidence="2">
    <location>
        <begin position="205"/>
        <end position="226"/>
    </location>
</feature>
<dbReference type="InterPro" id="IPR011042">
    <property type="entry name" value="6-blade_b-propeller_TolB-like"/>
</dbReference>
<dbReference type="InterPro" id="IPR011659">
    <property type="entry name" value="WD40"/>
</dbReference>
<feature type="signal peptide" evidence="3">
    <location>
        <begin position="1"/>
        <end position="23"/>
    </location>
</feature>
<evidence type="ECO:0000313" key="4">
    <source>
        <dbReference type="EMBL" id="QDG49367.1"/>
    </source>
</evidence>
<proteinExistence type="inferred from homology"/>
<evidence type="ECO:0000256" key="2">
    <source>
        <dbReference type="SAM" id="MobiDB-lite"/>
    </source>
</evidence>
<name>A0A4Y6PMW5_PERCE</name>
<dbReference type="Gene3D" id="2.120.10.30">
    <property type="entry name" value="TolB, C-terminal domain"/>
    <property type="match status" value="2"/>
</dbReference>
<dbReference type="PANTHER" id="PTHR36842">
    <property type="entry name" value="PROTEIN TOLB HOMOLOG"/>
    <property type="match status" value="1"/>
</dbReference>
<accession>A0A4Y6PMW5</accession>
<keyword evidence="3" id="KW-0732">Signal</keyword>